<keyword evidence="2" id="KW-0489">Methyltransferase</keyword>
<dbReference type="InterPro" id="IPR029063">
    <property type="entry name" value="SAM-dependent_MTases_sf"/>
</dbReference>
<dbReference type="SUPFAM" id="SSF53335">
    <property type="entry name" value="S-adenosyl-L-methionine-dependent methyltransferases"/>
    <property type="match status" value="1"/>
</dbReference>
<dbReference type="AlphaFoldDB" id="A0A9X3WE15"/>
<gene>
    <name evidence="2" type="ORF">NC799_14740</name>
</gene>
<keyword evidence="3" id="KW-1185">Reference proteome</keyword>
<dbReference type="InterPro" id="IPR052356">
    <property type="entry name" value="Thiol_S-MT"/>
</dbReference>
<dbReference type="Proteomes" id="UP001145069">
    <property type="component" value="Unassembled WGS sequence"/>
</dbReference>
<dbReference type="Pfam" id="PF08241">
    <property type="entry name" value="Methyltransf_11"/>
    <property type="match status" value="1"/>
</dbReference>
<dbReference type="PANTHER" id="PTHR45036">
    <property type="entry name" value="METHYLTRANSFERASE LIKE 7B"/>
    <property type="match status" value="1"/>
</dbReference>
<dbReference type="CDD" id="cd02440">
    <property type="entry name" value="AdoMet_MTases"/>
    <property type="match status" value="1"/>
</dbReference>
<organism evidence="2 3">
    <name type="scientific">Aquibacillus salsiterrae</name>
    <dbReference type="NCBI Taxonomy" id="2950439"/>
    <lineage>
        <taxon>Bacteria</taxon>
        <taxon>Bacillati</taxon>
        <taxon>Bacillota</taxon>
        <taxon>Bacilli</taxon>
        <taxon>Bacillales</taxon>
        <taxon>Bacillaceae</taxon>
        <taxon>Aquibacillus</taxon>
    </lineage>
</organism>
<comment type="caution">
    <text evidence="2">The sequence shown here is derived from an EMBL/GenBank/DDBJ whole genome shotgun (WGS) entry which is preliminary data.</text>
</comment>
<dbReference type="GO" id="GO:0008757">
    <property type="term" value="F:S-adenosylmethionine-dependent methyltransferase activity"/>
    <property type="evidence" value="ECO:0007669"/>
    <property type="project" value="InterPro"/>
</dbReference>
<evidence type="ECO:0000313" key="2">
    <source>
        <dbReference type="EMBL" id="MDC3418145.1"/>
    </source>
</evidence>
<dbReference type="Gene3D" id="3.40.50.150">
    <property type="entry name" value="Vaccinia Virus protein VP39"/>
    <property type="match status" value="1"/>
</dbReference>
<dbReference type="GO" id="GO:0032259">
    <property type="term" value="P:methylation"/>
    <property type="evidence" value="ECO:0007669"/>
    <property type="project" value="UniProtKB-KW"/>
</dbReference>
<dbReference type="PANTHER" id="PTHR45036:SF1">
    <property type="entry name" value="METHYLTRANSFERASE LIKE 7A"/>
    <property type="match status" value="1"/>
</dbReference>
<protein>
    <submittedName>
        <fullName evidence="2">Class I SAM-dependent methyltransferase</fullName>
    </submittedName>
</protein>
<evidence type="ECO:0000313" key="3">
    <source>
        <dbReference type="Proteomes" id="UP001145069"/>
    </source>
</evidence>
<dbReference type="EMBL" id="JAMQKC010000020">
    <property type="protein sequence ID" value="MDC3418145.1"/>
    <property type="molecule type" value="Genomic_DNA"/>
</dbReference>
<reference evidence="2" key="1">
    <citation type="submission" date="2022-06" db="EMBL/GenBank/DDBJ databases">
        <title>Aquibacillus sp. a new bacterium isolated from soil saline samples.</title>
        <authorList>
            <person name="Galisteo C."/>
            <person name="De La Haba R."/>
            <person name="Sanchez-Porro C."/>
            <person name="Ventosa A."/>
        </authorList>
    </citation>
    <scope>NUCLEOTIDE SEQUENCE</scope>
    <source>
        <strain evidence="2">3ASR75-54</strain>
    </source>
</reference>
<sequence>MGQLFPVVYDFFMRPLERAKFKGIRQQLISEAEGRVLEIGSGTGINFPFYKDVIRVDAIEPNPLMQSKSIGRKKNAQVPVETYQANAETLPFANDSFDTVVATLVFCTIPNPVQALQEIKRVSKPGAKILLFEHVKMDNSFLGKTQDILTPMWKKLCDGCHLNRDTLQLIKEANLATTEIKSYYKGLFLTIQCVNQE</sequence>
<dbReference type="RefSeq" id="WP_272447208.1">
    <property type="nucleotide sequence ID" value="NZ_JAMQKC010000020.1"/>
</dbReference>
<feature type="domain" description="Methyltransferase type 11" evidence="1">
    <location>
        <begin position="37"/>
        <end position="130"/>
    </location>
</feature>
<keyword evidence="2" id="KW-0808">Transferase</keyword>
<accession>A0A9X3WE15</accession>
<evidence type="ECO:0000259" key="1">
    <source>
        <dbReference type="Pfam" id="PF08241"/>
    </source>
</evidence>
<dbReference type="InterPro" id="IPR013216">
    <property type="entry name" value="Methyltransf_11"/>
</dbReference>
<proteinExistence type="predicted"/>
<name>A0A9X3WE15_9BACI</name>